<dbReference type="InterPro" id="IPR029064">
    <property type="entry name" value="Ribosomal_eL30-like_sf"/>
</dbReference>
<dbReference type="Pfam" id="PF01248">
    <property type="entry name" value="Ribosomal_L7Ae"/>
    <property type="match status" value="1"/>
</dbReference>
<organism evidence="4 5">
    <name type="scientific">Diaphorina citri</name>
    <name type="common">Asian citrus psyllid</name>
    <dbReference type="NCBI Taxonomy" id="121845"/>
    <lineage>
        <taxon>Eukaryota</taxon>
        <taxon>Metazoa</taxon>
        <taxon>Ecdysozoa</taxon>
        <taxon>Arthropoda</taxon>
        <taxon>Hexapoda</taxon>
        <taxon>Insecta</taxon>
        <taxon>Pterygota</taxon>
        <taxon>Neoptera</taxon>
        <taxon>Paraneoptera</taxon>
        <taxon>Hemiptera</taxon>
        <taxon>Sternorrhyncha</taxon>
        <taxon>Psylloidea</taxon>
        <taxon>Psyllidae</taxon>
        <taxon>Diaphorininae</taxon>
        <taxon>Diaphorina</taxon>
    </lineage>
</organism>
<dbReference type="Gene3D" id="3.30.1330.30">
    <property type="match status" value="1"/>
</dbReference>
<name>A0A1S3D6C9_DIACI</name>
<dbReference type="GO" id="GO:1990904">
    <property type="term" value="C:ribonucleoprotein complex"/>
    <property type="evidence" value="ECO:0007669"/>
    <property type="project" value="UniProtKB-KW"/>
</dbReference>
<dbReference type="KEGG" id="dci:103512388"/>
<keyword evidence="4" id="KW-1185">Reference proteome</keyword>
<evidence type="ECO:0000313" key="4">
    <source>
        <dbReference type="Proteomes" id="UP000079169"/>
    </source>
</evidence>
<dbReference type="GO" id="GO:0003723">
    <property type="term" value="F:RNA binding"/>
    <property type="evidence" value="ECO:0007669"/>
    <property type="project" value="InterPro"/>
</dbReference>
<dbReference type="AlphaFoldDB" id="A0A1S3D6C9"/>
<dbReference type="SUPFAM" id="SSF55315">
    <property type="entry name" value="L30e-like"/>
    <property type="match status" value="1"/>
</dbReference>
<dbReference type="RefSeq" id="XP_008475374.1">
    <property type="nucleotide sequence ID" value="XM_008477152.2"/>
</dbReference>
<keyword evidence="2" id="KW-0687">Ribonucleoprotein</keyword>
<proteinExistence type="inferred from homology"/>
<dbReference type="Proteomes" id="UP000079169">
    <property type="component" value="Unplaced"/>
</dbReference>
<dbReference type="InterPro" id="IPR018492">
    <property type="entry name" value="Ribosomal_eL8/Nhp2"/>
</dbReference>
<evidence type="ECO:0000313" key="5">
    <source>
        <dbReference type="RefSeq" id="XP_008475374.1"/>
    </source>
</evidence>
<evidence type="ECO:0000256" key="2">
    <source>
        <dbReference type="ARBA" id="ARBA00023274"/>
    </source>
</evidence>
<dbReference type="InterPro" id="IPR050257">
    <property type="entry name" value="eL8/uL1-like"/>
</dbReference>
<gene>
    <name evidence="5" type="primary">LOC103512388</name>
</gene>
<sequence>MFQTREFEIRVIRNIWEWFARTLTSSEGNCYTKLRSKKSVILQALRHCSSPSPTNFLTHPVYGRDLMLCIFAGDVTPIEIMCHLPAVCEDKDIPYCYVPSKKDIGEALGRKKPCICVIVKSTESVAELYEEVKQEIGALPVTW</sequence>
<feature type="domain" description="Ribosomal protein eL8/eL30/eS12/Gadd45" evidence="3">
    <location>
        <begin position="66"/>
        <end position="127"/>
    </location>
</feature>
<dbReference type="GeneID" id="103512388"/>
<evidence type="ECO:0000256" key="1">
    <source>
        <dbReference type="ARBA" id="ARBA00007337"/>
    </source>
</evidence>
<protein>
    <submittedName>
        <fullName evidence="5">H/ACA ribonucleoprotein complex subunit 2-like protein</fullName>
    </submittedName>
</protein>
<dbReference type="PRINTS" id="PR00881">
    <property type="entry name" value="L7ARS6FAMILY"/>
</dbReference>
<evidence type="ECO:0000259" key="3">
    <source>
        <dbReference type="Pfam" id="PF01248"/>
    </source>
</evidence>
<accession>A0A1S3D6C9</accession>
<dbReference type="InterPro" id="IPR004038">
    <property type="entry name" value="Ribosomal_eL8/eL30/eS12/Gad45"/>
</dbReference>
<dbReference type="PANTHER" id="PTHR23105">
    <property type="entry name" value="RIBOSOMAL PROTEIN L7AE FAMILY MEMBER"/>
    <property type="match status" value="1"/>
</dbReference>
<dbReference type="PaxDb" id="121845-A0A1S3D6C9"/>
<dbReference type="STRING" id="121845.A0A1S3D6C9"/>
<comment type="similarity">
    <text evidence="1">Belongs to the eukaryotic ribosomal protein eL8 family.</text>
</comment>
<reference evidence="5" key="1">
    <citation type="submission" date="2025-08" db="UniProtKB">
        <authorList>
            <consortium name="RefSeq"/>
        </authorList>
    </citation>
    <scope>IDENTIFICATION</scope>
</reference>